<dbReference type="InterPro" id="IPR013858">
    <property type="entry name" value="Peptidase_M10B_C"/>
</dbReference>
<dbReference type="PANTHER" id="PTHR13802">
    <property type="entry name" value="MUCIN 4-RELATED"/>
    <property type="match status" value="1"/>
</dbReference>
<dbReference type="Gene3D" id="3.40.390.10">
    <property type="entry name" value="Collagenase (Catalytic Domain)"/>
    <property type="match status" value="1"/>
</dbReference>
<dbReference type="SMART" id="SM00539">
    <property type="entry name" value="NIDO"/>
    <property type="match status" value="1"/>
</dbReference>
<dbReference type="InterPro" id="IPR001343">
    <property type="entry name" value="Hemolysn_Ca-bd"/>
</dbReference>
<dbReference type="Gene3D" id="2.150.10.10">
    <property type="entry name" value="Serralysin-like metalloprotease, C-terminal"/>
    <property type="match status" value="2"/>
</dbReference>
<comment type="caution">
    <text evidence="7">The sequence shown here is derived from an EMBL/GenBank/DDBJ whole genome shotgun (WGS) entry which is preliminary data.</text>
</comment>
<dbReference type="GO" id="GO:0008237">
    <property type="term" value="F:metallopeptidase activity"/>
    <property type="evidence" value="ECO:0007669"/>
    <property type="project" value="InterPro"/>
</dbReference>
<organism evidence="7 8">
    <name type="scientific">Donghicola mangrovi</name>
    <dbReference type="NCBI Taxonomy" id="2729614"/>
    <lineage>
        <taxon>Bacteria</taxon>
        <taxon>Pseudomonadati</taxon>
        <taxon>Pseudomonadota</taxon>
        <taxon>Alphaproteobacteria</taxon>
        <taxon>Rhodobacterales</taxon>
        <taxon>Roseobacteraceae</taxon>
        <taxon>Donghicola</taxon>
    </lineage>
</organism>
<dbReference type="SUPFAM" id="SSF55486">
    <property type="entry name" value="Metalloproteases ('zincins'), catalytic domain"/>
    <property type="match status" value="1"/>
</dbReference>
<proteinExistence type="predicted"/>
<keyword evidence="5" id="KW-1015">Disulfide bond</keyword>
<dbReference type="Pfam" id="PF00353">
    <property type="entry name" value="HemolysinCabind"/>
    <property type="match status" value="2"/>
</dbReference>
<dbReference type="GO" id="GO:0005509">
    <property type="term" value="F:calcium ion binding"/>
    <property type="evidence" value="ECO:0007669"/>
    <property type="project" value="InterPro"/>
</dbReference>
<dbReference type="GO" id="GO:0005615">
    <property type="term" value="C:extracellular space"/>
    <property type="evidence" value="ECO:0007669"/>
    <property type="project" value="InterPro"/>
</dbReference>
<dbReference type="Proteomes" id="UP000592216">
    <property type="component" value="Unassembled WGS sequence"/>
</dbReference>
<name>A0A850Q1X3_9RHOB</name>
<keyword evidence="3" id="KW-0964">Secreted</keyword>
<dbReference type="InterPro" id="IPR018511">
    <property type="entry name" value="Hemolysin-typ_Ca-bd_CS"/>
</dbReference>
<evidence type="ECO:0000256" key="1">
    <source>
        <dbReference type="ARBA" id="ARBA00001913"/>
    </source>
</evidence>
<protein>
    <recommendedName>
        <fullName evidence="6">NIDO domain-containing protein</fullName>
    </recommendedName>
</protein>
<dbReference type="PRINTS" id="PR00313">
    <property type="entry name" value="CABNDNGRPT"/>
</dbReference>
<reference evidence="7 8" key="1">
    <citation type="submission" date="2020-04" db="EMBL/GenBank/DDBJ databases">
        <title>Donghicola sp., a member of the Rhodobacteraceae family isolated from mangrove forest in Thailand.</title>
        <authorList>
            <person name="Charoenyingcharoen P."/>
            <person name="Yukphan P."/>
        </authorList>
    </citation>
    <scope>NUCLEOTIDE SEQUENCE [LARGE SCALE GENOMIC DNA]</scope>
    <source>
        <strain evidence="7 8">B5-SW-15</strain>
    </source>
</reference>
<feature type="domain" description="NIDO" evidence="6">
    <location>
        <begin position="185"/>
        <end position="318"/>
    </location>
</feature>
<dbReference type="GO" id="GO:0007160">
    <property type="term" value="P:cell-matrix adhesion"/>
    <property type="evidence" value="ECO:0007669"/>
    <property type="project" value="InterPro"/>
</dbReference>
<dbReference type="InterPro" id="IPR024079">
    <property type="entry name" value="MetalloPept_cat_dom_sf"/>
</dbReference>
<dbReference type="PANTHER" id="PTHR13802:SF52">
    <property type="entry name" value="MUCIN-4"/>
    <property type="match status" value="1"/>
</dbReference>
<dbReference type="RefSeq" id="WP_177157085.1">
    <property type="nucleotide sequence ID" value="NZ_JABCJE010000002.1"/>
</dbReference>
<sequence>MPKINYNSLLVGNARGWHDGSDVITYSFLGTSLPKYYAGVDTDYDGIVDARDVDGAIVSLDQDVSMTTDERAMASLAIAAWNEVANVHLVPGTVDRGATETVEGTEITGDGTLVDAGGVAVPTNDDGYAAYDFSAVFEEGMNFFGVQYDATEIYVNTNGSISFDTGISTYTPTSISAGTTAMIAPFWADVDTRVGSPIYVDVDEIEDVVTVTWQNVGYYAYHTDLVNSFQLQLYDRGGGDFDIVFRYESINWTTGDASDGAGGLGGNVAHAGYSAGNGADFFELPQSDDQAGILALDSTVGNTGVTGLWVFEVRDGALYGDITFGSTEFTDEYGDLDTGLFGFIAGFPRPDVLGDRPTKHGDLWINSANPDQEATAYGHTSWQTYLHELGHALGLHHPDEDPNNDYFASNNNNQWTVMSYLPHPSVEDEDIEDQPYPLTPMVLDIQAMQSLYGANLTTRTGDTVYFGDGDGTYDLAYQYAADNMKVDGDDDVMRDVILTIWDAGGQDLIDASDLTTRVLIDLRPGKFSTIGEVQNNIGLAAAVREDGEVVNYIEDAEGGSARDRLVGNNGDNILSGNDGNDVLKGLRGDDELNGDAGRDILRGGKGADTLNGGEGRDVLYGNGQSDVFLFEGDTIGADTIRDFRNDVDEIWLDELLWGGGLEVAEVVDLYAFSANGRTVFDFGEGNTITLRNVSDADVLVDDIVLLTLVS</sequence>
<evidence type="ECO:0000313" key="7">
    <source>
        <dbReference type="EMBL" id="NVO22993.1"/>
    </source>
</evidence>
<evidence type="ECO:0000313" key="8">
    <source>
        <dbReference type="Proteomes" id="UP000592216"/>
    </source>
</evidence>
<dbReference type="InterPro" id="IPR051495">
    <property type="entry name" value="Epithelial_Barrier/Signaling"/>
</dbReference>
<dbReference type="Pfam" id="PF06119">
    <property type="entry name" value="NIDO"/>
    <property type="match status" value="2"/>
</dbReference>
<dbReference type="AlphaFoldDB" id="A0A850Q1X3"/>
<dbReference type="EMBL" id="JABCJE010000002">
    <property type="protein sequence ID" value="NVO22993.1"/>
    <property type="molecule type" value="Genomic_DNA"/>
</dbReference>
<evidence type="ECO:0000256" key="2">
    <source>
        <dbReference type="ARBA" id="ARBA00004613"/>
    </source>
</evidence>
<dbReference type="Pfam" id="PF08548">
    <property type="entry name" value="Peptidase_M10_C"/>
    <property type="match status" value="1"/>
</dbReference>
<gene>
    <name evidence="7" type="ORF">HJ536_06430</name>
</gene>
<comment type="cofactor">
    <cofactor evidence="1">
        <name>Ca(2+)</name>
        <dbReference type="ChEBI" id="CHEBI:29108"/>
    </cofactor>
</comment>
<keyword evidence="4" id="KW-0677">Repeat</keyword>
<dbReference type="InterPro" id="IPR003886">
    <property type="entry name" value="NIDO_dom"/>
</dbReference>
<evidence type="ECO:0000256" key="3">
    <source>
        <dbReference type="ARBA" id="ARBA00022525"/>
    </source>
</evidence>
<dbReference type="SUPFAM" id="SSF51120">
    <property type="entry name" value="beta-Roll"/>
    <property type="match status" value="1"/>
</dbReference>
<accession>A0A850Q1X3</accession>
<dbReference type="InterPro" id="IPR011049">
    <property type="entry name" value="Serralysin-like_metalloprot_C"/>
</dbReference>
<evidence type="ECO:0000256" key="4">
    <source>
        <dbReference type="ARBA" id="ARBA00022737"/>
    </source>
</evidence>
<comment type="subcellular location">
    <subcellularLocation>
        <location evidence="2">Secreted</location>
    </subcellularLocation>
</comment>
<evidence type="ECO:0000259" key="6">
    <source>
        <dbReference type="SMART" id="SM00539"/>
    </source>
</evidence>
<dbReference type="PROSITE" id="PS00330">
    <property type="entry name" value="HEMOLYSIN_CALCIUM"/>
    <property type="match status" value="2"/>
</dbReference>
<evidence type="ECO:0000256" key="5">
    <source>
        <dbReference type="ARBA" id="ARBA00023157"/>
    </source>
</evidence>